<gene>
    <name evidence="5" type="ORF">SLEP1_g58994</name>
</gene>
<dbReference type="EMBL" id="BPVZ01000697">
    <property type="protein sequence ID" value="GKV52410.1"/>
    <property type="molecule type" value="Genomic_DNA"/>
</dbReference>
<dbReference type="PANTHER" id="PTHR23335:SF29">
    <property type="entry name" value="CALMODULIN-BINDING TRANSCRIPTION ACTIVATOR 1"/>
    <property type="match status" value="1"/>
</dbReference>
<proteinExistence type="predicted"/>
<dbReference type="AlphaFoldDB" id="A0AAV5MS85"/>
<keyword evidence="2" id="KW-0804">Transcription</keyword>
<reference evidence="5 6" key="1">
    <citation type="journal article" date="2021" name="Commun. Biol.">
        <title>The genome of Shorea leprosula (Dipterocarpaceae) highlights the ecological relevance of drought in aseasonal tropical rainforests.</title>
        <authorList>
            <person name="Ng K.K.S."/>
            <person name="Kobayashi M.J."/>
            <person name="Fawcett J.A."/>
            <person name="Hatakeyama M."/>
            <person name="Paape T."/>
            <person name="Ng C.H."/>
            <person name="Ang C.C."/>
            <person name="Tnah L.H."/>
            <person name="Lee C.T."/>
            <person name="Nishiyama T."/>
            <person name="Sese J."/>
            <person name="O'Brien M.J."/>
            <person name="Copetti D."/>
            <person name="Mohd Noor M.I."/>
            <person name="Ong R.C."/>
            <person name="Putra M."/>
            <person name="Sireger I.Z."/>
            <person name="Indrioko S."/>
            <person name="Kosugi Y."/>
            <person name="Izuno A."/>
            <person name="Isagi Y."/>
            <person name="Lee S.L."/>
            <person name="Shimizu K.K."/>
        </authorList>
    </citation>
    <scope>NUCLEOTIDE SEQUENCE [LARGE SCALE GENOMIC DNA]</scope>
    <source>
        <strain evidence="5">214</strain>
    </source>
</reference>
<comment type="caution">
    <text evidence="5">The sequence shown here is derived from an EMBL/GenBank/DDBJ whole genome shotgun (WGS) entry which is preliminary data.</text>
</comment>
<dbReference type="PANTHER" id="PTHR23335">
    <property type="entry name" value="CALMODULIN-BINDING TRANSCRIPTION ACTIVATOR CAMTA"/>
    <property type="match status" value="1"/>
</dbReference>
<keyword evidence="6" id="KW-1185">Reference proteome</keyword>
<organism evidence="5 6">
    <name type="scientific">Rubroshorea leprosula</name>
    <dbReference type="NCBI Taxonomy" id="152421"/>
    <lineage>
        <taxon>Eukaryota</taxon>
        <taxon>Viridiplantae</taxon>
        <taxon>Streptophyta</taxon>
        <taxon>Embryophyta</taxon>
        <taxon>Tracheophyta</taxon>
        <taxon>Spermatophyta</taxon>
        <taxon>Magnoliopsida</taxon>
        <taxon>eudicotyledons</taxon>
        <taxon>Gunneridae</taxon>
        <taxon>Pentapetalae</taxon>
        <taxon>rosids</taxon>
        <taxon>malvids</taxon>
        <taxon>Malvales</taxon>
        <taxon>Dipterocarpaceae</taxon>
        <taxon>Rubroshorea</taxon>
    </lineage>
</organism>
<dbReference type="GO" id="GO:0005634">
    <property type="term" value="C:nucleus"/>
    <property type="evidence" value="ECO:0007669"/>
    <property type="project" value="UniProtKB-SubCell"/>
</dbReference>
<keyword evidence="3" id="KW-0539">Nucleus</keyword>
<feature type="domain" description="CG-1" evidence="4">
    <location>
        <begin position="15"/>
        <end position="68"/>
    </location>
</feature>
<evidence type="ECO:0000313" key="6">
    <source>
        <dbReference type="Proteomes" id="UP001054252"/>
    </source>
</evidence>
<dbReference type="Pfam" id="PF03859">
    <property type="entry name" value="CG-1"/>
    <property type="match status" value="1"/>
</dbReference>
<dbReference type="Proteomes" id="UP001054252">
    <property type="component" value="Unassembled WGS sequence"/>
</dbReference>
<dbReference type="InterPro" id="IPR005559">
    <property type="entry name" value="CG-1_dom"/>
</dbReference>
<sequence length="68" mass="8116">MAEARRYVLGNQLDIHQILLEAQQRWLRPSEVSEILRNYQQFHISAEPPNAPRSMIWLGLSFHQRYVL</sequence>
<evidence type="ECO:0000256" key="3">
    <source>
        <dbReference type="ARBA" id="ARBA00023242"/>
    </source>
</evidence>
<dbReference type="GO" id="GO:0003690">
    <property type="term" value="F:double-stranded DNA binding"/>
    <property type="evidence" value="ECO:0007669"/>
    <property type="project" value="TreeGrafter"/>
</dbReference>
<name>A0AAV5MS85_9ROSI</name>
<evidence type="ECO:0000256" key="2">
    <source>
        <dbReference type="ARBA" id="ARBA00023163"/>
    </source>
</evidence>
<evidence type="ECO:0000313" key="5">
    <source>
        <dbReference type="EMBL" id="GKV52410.1"/>
    </source>
</evidence>
<protein>
    <recommendedName>
        <fullName evidence="4">CG-1 domain-containing protein</fullName>
    </recommendedName>
</protein>
<evidence type="ECO:0000259" key="4">
    <source>
        <dbReference type="PROSITE" id="PS51437"/>
    </source>
</evidence>
<accession>A0AAV5MS85</accession>
<dbReference type="GO" id="GO:0006357">
    <property type="term" value="P:regulation of transcription by RNA polymerase II"/>
    <property type="evidence" value="ECO:0007669"/>
    <property type="project" value="TreeGrafter"/>
</dbReference>
<evidence type="ECO:0000256" key="1">
    <source>
        <dbReference type="ARBA" id="ARBA00004123"/>
    </source>
</evidence>
<dbReference type="GO" id="GO:0003712">
    <property type="term" value="F:transcription coregulator activity"/>
    <property type="evidence" value="ECO:0007669"/>
    <property type="project" value="TreeGrafter"/>
</dbReference>
<comment type="subcellular location">
    <subcellularLocation>
        <location evidence="1">Nucleus</location>
    </subcellularLocation>
</comment>
<dbReference type="PROSITE" id="PS51437">
    <property type="entry name" value="CG_1"/>
    <property type="match status" value="1"/>
</dbReference>